<evidence type="ECO:0000313" key="2">
    <source>
        <dbReference type="Proteomes" id="UP000800092"/>
    </source>
</evidence>
<accession>A0A6A6HH24</accession>
<dbReference type="PANTHER" id="PTHR34213:SF2">
    <property type="entry name" value="NUCLEAR TRANSPORT FACTOR 2 (NTF2) FAMILY PROTEIN"/>
    <property type="match status" value="1"/>
</dbReference>
<name>A0A6A6HH24_VIRVR</name>
<organism evidence="1 2">
    <name type="scientific">Viridothelium virens</name>
    <name type="common">Speckled blister lichen</name>
    <name type="synonym">Trypethelium virens</name>
    <dbReference type="NCBI Taxonomy" id="1048519"/>
    <lineage>
        <taxon>Eukaryota</taxon>
        <taxon>Fungi</taxon>
        <taxon>Dikarya</taxon>
        <taxon>Ascomycota</taxon>
        <taxon>Pezizomycotina</taxon>
        <taxon>Dothideomycetes</taxon>
        <taxon>Dothideomycetes incertae sedis</taxon>
        <taxon>Trypetheliales</taxon>
        <taxon>Trypetheliaceae</taxon>
        <taxon>Viridothelium</taxon>
    </lineage>
</organism>
<dbReference type="OrthoDB" id="2400485at2759"/>
<evidence type="ECO:0000313" key="1">
    <source>
        <dbReference type="EMBL" id="KAF2237241.1"/>
    </source>
</evidence>
<dbReference type="SUPFAM" id="SSF54427">
    <property type="entry name" value="NTF2-like"/>
    <property type="match status" value="1"/>
</dbReference>
<evidence type="ECO:0008006" key="3">
    <source>
        <dbReference type="Google" id="ProtNLM"/>
    </source>
</evidence>
<gene>
    <name evidence="1" type="ORF">EV356DRAFT_521771</name>
</gene>
<dbReference type="InterPro" id="IPR032710">
    <property type="entry name" value="NTF2-like_dom_sf"/>
</dbReference>
<protein>
    <recommendedName>
        <fullName evidence="3">SnoaL-like domain-containing protein</fullName>
    </recommendedName>
</protein>
<dbReference type="Proteomes" id="UP000800092">
    <property type="component" value="Unassembled WGS sequence"/>
</dbReference>
<dbReference type="AlphaFoldDB" id="A0A6A6HH24"/>
<proteinExistence type="predicted"/>
<dbReference type="PANTHER" id="PTHR34213">
    <property type="entry name" value="NUCLEAR TRANSPORT FACTOR 2 (NTF2) FAMILY PROTEIN"/>
    <property type="match status" value="1"/>
</dbReference>
<reference evidence="1" key="1">
    <citation type="journal article" date="2020" name="Stud. Mycol.">
        <title>101 Dothideomycetes genomes: a test case for predicting lifestyles and emergence of pathogens.</title>
        <authorList>
            <person name="Haridas S."/>
            <person name="Albert R."/>
            <person name="Binder M."/>
            <person name="Bloem J."/>
            <person name="Labutti K."/>
            <person name="Salamov A."/>
            <person name="Andreopoulos B."/>
            <person name="Baker S."/>
            <person name="Barry K."/>
            <person name="Bills G."/>
            <person name="Bluhm B."/>
            <person name="Cannon C."/>
            <person name="Castanera R."/>
            <person name="Culley D."/>
            <person name="Daum C."/>
            <person name="Ezra D."/>
            <person name="Gonzalez J."/>
            <person name="Henrissat B."/>
            <person name="Kuo A."/>
            <person name="Liang C."/>
            <person name="Lipzen A."/>
            <person name="Lutzoni F."/>
            <person name="Magnuson J."/>
            <person name="Mondo S."/>
            <person name="Nolan M."/>
            <person name="Ohm R."/>
            <person name="Pangilinan J."/>
            <person name="Park H.-J."/>
            <person name="Ramirez L."/>
            <person name="Alfaro M."/>
            <person name="Sun H."/>
            <person name="Tritt A."/>
            <person name="Yoshinaga Y."/>
            <person name="Zwiers L.-H."/>
            <person name="Turgeon B."/>
            <person name="Goodwin S."/>
            <person name="Spatafora J."/>
            <person name="Crous P."/>
            <person name="Grigoriev I."/>
        </authorList>
    </citation>
    <scope>NUCLEOTIDE SEQUENCE</scope>
    <source>
        <strain evidence="1">Tuck. ex Michener</strain>
    </source>
</reference>
<dbReference type="EMBL" id="ML991781">
    <property type="protein sequence ID" value="KAF2237241.1"/>
    <property type="molecule type" value="Genomic_DNA"/>
</dbReference>
<sequence length="173" mass="19320">MSTPNIENTNITTAPGVELSSHQKTIVGSVLDLFAGRPSLEKLQLWTDEATFEDNITVAKGRKQFEPQWYGLQTAFSEIERLSHQVTSNGNPISMNLKTRYVVKGINKEQTIESVVNIFTTADGSRIEKVEDKWGGQLPESGFQNAMRKMNAFSVPKFVSVPKDQEEDKARGN</sequence>
<keyword evidence="2" id="KW-1185">Reference proteome</keyword>